<dbReference type="EMBL" id="PYBW01000191">
    <property type="protein sequence ID" value="PYC65899.1"/>
    <property type="molecule type" value="Genomic_DNA"/>
</dbReference>
<keyword evidence="3" id="KW-1185">Reference proteome</keyword>
<dbReference type="OrthoDB" id="4332246at2"/>
<proteinExistence type="predicted"/>
<accession>A0A2V4N788</accession>
<organism evidence="2 3">
    <name type="scientific">Streptomyces tateyamensis</name>
    <dbReference type="NCBI Taxonomy" id="565073"/>
    <lineage>
        <taxon>Bacteria</taxon>
        <taxon>Bacillati</taxon>
        <taxon>Actinomycetota</taxon>
        <taxon>Actinomycetes</taxon>
        <taxon>Kitasatosporales</taxon>
        <taxon>Streptomycetaceae</taxon>
        <taxon>Streptomyces</taxon>
    </lineage>
</organism>
<feature type="chain" id="PRO_5015836396" evidence="1">
    <location>
        <begin position="27"/>
        <end position="71"/>
    </location>
</feature>
<dbReference type="AlphaFoldDB" id="A0A2V4N788"/>
<sequence length="71" mass="7442">MRTATRLTVTTLLLAATALTAAPAFAAAAQEYPVPSKQEHTYSIPVGAITDLGDLTKVTTVATDFQHLLGQ</sequence>
<evidence type="ECO:0000313" key="3">
    <source>
        <dbReference type="Proteomes" id="UP000248039"/>
    </source>
</evidence>
<comment type="caution">
    <text evidence="2">The sequence shown here is derived from an EMBL/GenBank/DDBJ whole genome shotgun (WGS) entry which is preliminary data.</text>
</comment>
<evidence type="ECO:0000313" key="2">
    <source>
        <dbReference type="EMBL" id="PYC65899.1"/>
    </source>
</evidence>
<protein>
    <submittedName>
        <fullName evidence="2">Uncharacterized protein</fullName>
    </submittedName>
</protein>
<dbReference type="Proteomes" id="UP000248039">
    <property type="component" value="Unassembled WGS sequence"/>
</dbReference>
<feature type="signal peptide" evidence="1">
    <location>
        <begin position="1"/>
        <end position="26"/>
    </location>
</feature>
<evidence type="ECO:0000256" key="1">
    <source>
        <dbReference type="SAM" id="SignalP"/>
    </source>
</evidence>
<keyword evidence="1" id="KW-0732">Signal</keyword>
<reference evidence="2 3" key="1">
    <citation type="submission" date="2018-03" db="EMBL/GenBank/DDBJ databases">
        <title>Bioinformatic expansion and discovery of thiopeptide antibiotics.</title>
        <authorList>
            <person name="Schwalen C.J."/>
            <person name="Hudson G.A."/>
            <person name="Mitchell D.A."/>
        </authorList>
    </citation>
    <scope>NUCLEOTIDE SEQUENCE [LARGE SCALE GENOMIC DNA]</scope>
    <source>
        <strain evidence="2 3">ATCC 21389</strain>
    </source>
</reference>
<name>A0A2V4N788_9ACTN</name>
<gene>
    <name evidence="2" type="ORF">C7C46_32005</name>
</gene>
<dbReference type="RefSeq" id="WP_110673431.1">
    <property type="nucleotide sequence ID" value="NZ_PYBW01000191.1"/>
</dbReference>